<proteinExistence type="predicted"/>
<gene>
    <name evidence="1" type="ORF">RBSWK_01577</name>
</gene>
<reference evidence="1 2" key="1">
    <citation type="journal article" date="2013" name="Mar. Genomics">
        <title>Expression of sulfatases in Rhodopirellula baltica and the diversity of sulfatases in the genus Rhodopirellula.</title>
        <authorList>
            <person name="Wegner C.E."/>
            <person name="Richter-Heitmann T."/>
            <person name="Klindworth A."/>
            <person name="Klockow C."/>
            <person name="Richter M."/>
            <person name="Achstetter T."/>
            <person name="Glockner F.O."/>
            <person name="Harder J."/>
        </authorList>
    </citation>
    <scope>NUCLEOTIDE SEQUENCE [LARGE SCALE GENOMIC DNA]</scope>
    <source>
        <strain evidence="1 2">SWK14</strain>
    </source>
</reference>
<evidence type="ECO:0000313" key="1">
    <source>
        <dbReference type="EMBL" id="ELP34491.1"/>
    </source>
</evidence>
<sequence>MIDRGGPVIATVRRLKLEQINEADDTLLFAWTIEIRGRLWSVRYYVGPQRRKDKSATQLRSRRTD</sequence>
<dbReference type="AlphaFoldDB" id="L7CN85"/>
<dbReference type="EMBL" id="AMWG01000031">
    <property type="protein sequence ID" value="ELP34491.1"/>
    <property type="molecule type" value="Genomic_DNA"/>
</dbReference>
<dbReference type="Proteomes" id="UP000010959">
    <property type="component" value="Unassembled WGS sequence"/>
</dbReference>
<protein>
    <submittedName>
        <fullName evidence="1">Uncharacterized protein</fullName>
    </submittedName>
</protein>
<organism evidence="1 2">
    <name type="scientific">Rhodopirellula baltica SWK14</name>
    <dbReference type="NCBI Taxonomy" id="993516"/>
    <lineage>
        <taxon>Bacteria</taxon>
        <taxon>Pseudomonadati</taxon>
        <taxon>Planctomycetota</taxon>
        <taxon>Planctomycetia</taxon>
        <taxon>Pirellulales</taxon>
        <taxon>Pirellulaceae</taxon>
        <taxon>Rhodopirellula</taxon>
    </lineage>
</organism>
<name>L7CN85_RHOBT</name>
<comment type="caution">
    <text evidence="1">The sequence shown here is derived from an EMBL/GenBank/DDBJ whole genome shotgun (WGS) entry which is preliminary data.</text>
</comment>
<dbReference type="PATRIC" id="fig|993516.3.peg.1676"/>
<evidence type="ECO:0000313" key="2">
    <source>
        <dbReference type="Proteomes" id="UP000010959"/>
    </source>
</evidence>
<accession>L7CN85</accession>